<gene>
    <name evidence="3" type="ORF">EZS27_028630</name>
</gene>
<dbReference type="InterPro" id="IPR051698">
    <property type="entry name" value="Transposase_11-like"/>
</dbReference>
<reference evidence="3" key="1">
    <citation type="submission" date="2019-03" db="EMBL/GenBank/DDBJ databases">
        <title>Single cell metagenomics reveals metabolic interactions within the superorganism composed of flagellate Streblomastix strix and complex community of Bacteroidetes bacteria on its surface.</title>
        <authorList>
            <person name="Treitli S.C."/>
            <person name="Kolisko M."/>
            <person name="Husnik F."/>
            <person name="Keeling P."/>
            <person name="Hampl V."/>
        </authorList>
    </citation>
    <scope>NUCLEOTIDE SEQUENCE</scope>
    <source>
        <strain evidence="3">STM</strain>
    </source>
</reference>
<dbReference type="PANTHER" id="PTHR30298:SF0">
    <property type="entry name" value="PROTEIN YBFL-RELATED"/>
    <property type="match status" value="1"/>
</dbReference>
<evidence type="ECO:0000259" key="2">
    <source>
        <dbReference type="Pfam" id="PF13808"/>
    </source>
</evidence>
<dbReference type="InterPro" id="IPR047647">
    <property type="entry name" value="ISAs1_transpos"/>
</dbReference>
<name>A0A5J4QIT4_9ZZZZ</name>
<dbReference type="AlphaFoldDB" id="A0A5J4QIT4"/>
<feature type="domain" description="H repeat-associated protein N-terminal" evidence="2">
    <location>
        <begin position="7"/>
        <end position="90"/>
    </location>
</feature>
<accession>A0A5J4QIT4</accession>
<protein>
    <recommendedName>
        <fullName evidence="4">Transposase IS4-like domain-containing protein</fullName>
    </recommendedName>
</protein>
<dbReference type="NCBIfam" id="NF033564">
    <property type="entry name" value="transpos_ISAs1"/>
    <property type="match status" value="1"/>
</dbReference>
<dbReference type="GO" id="GO:0003677">
    <property type="term" value="F:DNA binding"/>
    <property type="evidence" value="ECO:0007669"/>
    <property type="project" value="InterPro"/>
</dbReference>
<evidence type="ECO:0000313" key="3">
    <source>
        <dbReference type="EMBL" id="KAA6321757.1"/>
    </source>
</evidence>
<dbReference type="Pfam" id="PF13808">
    <property type="entry name" value="DDE_Tnp_1_assoc"/>
    <property type="match status" value="1"/>
</dbReference>
<dbReference type="PANTHER" id="PTHR30298">
    <property type="entry name" value="H REPEAT-ASSOCIATED PREDICTED TRANSPOSASE"/>
    <property type="match status" value="1"/>
</dbReference>
<dbReference type="InterPro" id="IPR002559">
    <property type="entry name" value="Transposase_11"/>
</dbReference>
<dbReference type="EMBL" id="SNRY01003226">
    <property type="protein sequence ID" value="KAA6321757.1"/>
    <property type="molecule type" value="Genomic_DNA"/>
</dbReference>
<organism evidence="3">
    <name type="scientific">termite gut metagenome</name>
    <dbReference type="NCBI Taxonomy" id="433724"/>
    <lineage>
        <taxon>unclassified sequences</taxon>
        <taxon>metagenomes</taxon>
        <taxon>organismal metagenomes</taxon>
    </lineage>
</organism>
<proteinExistence type="predicted"/>
<comment type="caution">
    <text evidence="3">The sequence shown here is derived from an EMBL/GenBank/DDBJ whole genome shotgun (WGS) entry which is preliminary data.</text>
</comment>
<dbReference type="GO" id="GO:0006313">
    <property type="term" value="P:DNA transposition"/>
    <property type="evidence" value="ECO:0007669"/>
    <property type="project" value="InterPro"/>
</dbReference>
<dbReference type="Pfam" id="PF01609">
    <property type="entry name" value="DDE_Tnp_1"/>
    <property type="match status" value="1"/>
</dbReference>
<dbReference type="GO" id="GO:0004803">
    <property type="term" value="F:transposase activity"/>
    <property type="evidence" value="ECO:0007669"/>
    <property type="project" value="InterPro"/>
</dbReference>
<sequence length="366" mass="41490">MEKIISQYFRGIEDPRVQGRCQHLLSDILLTALCTYLTGGVDYQDMHLFAKDRGKQLQGLLELPNGAPSADTFERVFKWLKAESLQEILETYGKDILSCLAEKQIVLDGKKLRGVSPTSKGNSGLYILNAWVSENRLCMGQEKVEEKSNEITAIPKVLASLDLIDAVISIDAIGIQTKIAEKIIDQGGHYLLSVKGNQQGLLEDMEHAFKLNKGTVFTDEIESNHGRIETRQCSILPAKGYLLEEYLQAWKQVATLIKIQASRDINGVLHQQTRYYISDEHVEQAAYYNSLVRGHWGIENHLHWHLDVTFKEDACRARVGNAPLNLSTMRKFALQLLSNMKDKHSLKKRQYKAALDIGYMKKILNF</sequence>
<evidence type="ECO:0000259" key="1">
    <source>
        <dbReference type="Pfam" id="PF01609"/>
    </source>
</evidence>
<dbReference type="InterPro" id="IPR032806">
    <property type="entry name" value="YbfD_N"/>
</dbReference>
<evidence type="ECO:0008006" key="4">
    <source>
        <dbReference type="Google" id="ProtNLM"/>
    </source>
</evidence>
<feature type="domain" description="Transposase IS4-like" evidence="1">
    <location>
        <begin position="105"/>
        <end position="322"/>
    </location>
</feature>